<feature type="chain" id="PRO_5047062555" evidence="1">
    <location>
        <begin position="26"/>
        <end position="174"/>
    </location>
</feature>
<dbReference type="RefSeq" id="WP_188775953.1">
    <property type="nucleotide sequence ID" value="NZ_BMMB01000005.1"/>
</dbReference>
<evidence type="ECO:0000256" key="1">
    <source>
        <dbReference type="SAM" id="SignalP"/>
    </source>
</evidence>
<keyword evidence="1" id="KW-0732">Signal</keyword>
<dbReference type="Proteomes" id="UP001185028">
    <property type="component" value="Unassembled WGS sequence"/>
</dbReference>
<sequence>MMNKKYTFATLAMSAVLGLSFAINANGEESKDPYSFAPDQLSATDIVDTSKAAEKEFSPSPINSQGQGIASAAAAPYYVARSDFSGSTAESISESFTDSTKSKRKNIDHIGARTVAYLNKGFVGERSSHQYNENQAAAIVSNIPNTIFGDGETYGHHVFEHAGYTTWYPESYGD</sequence>
<feature type="signal peptide" evidence="1">
    <location>
        <begin position="1"/>
        <end position="25"/>
    </location>
</feature>
<evidence type="ECO:0000313" key="3">
    <source>
        <dbReference type="Proteomes" id="UP001185028"/>
    </source>
</evidence>
<organism evidence="2 3">
    <name type="scientific">Paenibacillus hunanensis</name>
    <dbReference type="NCBI Taxonomy" id="539262"/>
    <lineage>
        <taxon>Bacteria</taxon>
        <taxon>Bacillati</taxon>
        <taxon>Bacillota</taxon>
        <taxon>Bacilli</taxon>
        <taxon>Bacillales</taxon>
        <taxon>Paenibacillaceae</taxon>
        <taxon>Paenibacillus</taxon>
    </lineage>
</organism>
<dbReference type="EMBL" id="JAVDQH010000006">
    <property type="protein sequence ID" value="MDR6243898.1"/>
    <property type="molecule type" value="Genomic_DNA"/>
</dbReference>
<evidence type="ECO:0000313" key="2">
    <source>
        <dbReference type="EMBL" id="MDR6243898.1"/>
    </source>
</evidence>
<accession>A0ABU1IXD4</accession>
<proteinExistence type="predicted"/>
<protein>
    <submittedName>
        <fullName evidence="2">Uncharacterized protein</fullName>
    </submittedName>
</protein>
<name>A0ABU1IXD4_9BACL</name>
<gene>
    <name evidence="2" type="ORF">JOC58_001791</name>
</gene>
<keyword evidence="3" id="KW-1185">Reference proteome</keyword>
<comment type="caution">
    <text evidence="2">The sequence shown here is derived from an EMBL/GenBank/DDBJ whole genome shotgun (WGS) entry which is preliminary data.</text>
</comment>
<reference evidence="2 3" key="1">
    <citation type="submission" date="2023-07" db="EMBL/GenBank/DDBJ databases">
        <title>Genomic Encyclopedia of Type Strains, Phase IV (KMG-IV): sequencing the most valuable type-strain genomes for metagenomic binning, comparative biology and taxonomic classification.</title>
        <authorList>
            <person name="Goeker M."/>
        </authorList>
    </citation>
    <scope>NUCLEOTIDE SEQUENCE [LARGE SCALE GENOMIC DNA]</scope>
    <source>
        <strain evidence="2 3">DSM 22170</strain>
    </source>
</reference>